<organism evidence="1 2">
    <name type="scientific">Ixodes persulcatus</name>
    <name type="common">Taiga tick</name>
    <dbReference type="NCBI Taxonomy" id="34615"/>
    <lineage>
        <taxon>Eukaryota</taxon>
        <taxon>Metazoa</taxon>
        <taxon>Ecdysozoa</taxon>
        <taxon>Arthropoda</taxon>
        <taxon>Chelicerata</taxon>
        <taxon>Arachnida</taxon>
        <taxon>Acari</taxon>
        <taxon>Parasitiformes</taxon>
        <taxon>Ixodida</taxon>
        <taxon>Ixodoidea</taxon>
        <taxon>Ixodidae</taxon>
        <taxon>Ixodinae</taxon>
        <taxon>Ixodes</taxon>
    </lineage>
</organism>
<accession>A0AC60QYA5</accession>
<reference evidence="1 2" key="1">
    <citation type="journal article" date="2020" name="Cell">
        <title>Large-Scale Comparative Analyses of Tick Genomes Elucidate Their Genetic Diversity and Vector Capacities.</title>
        <authorList>
            <consortium name="Tick Genome and Microbiome Consortium (TIGMIC)"/>
            <person name="Jia N."/>
            <person name="Wang J."/>
            <person name="Shi W."/>
            <person name="Du L."/>
            <person name="Sun Y."/>
            <person name="Zhan W."/>
            <person name="Jiang J.F."/>
            <person name="Wang Q."/>
            <person name="Zhang B."/>
            <person name="Ji P."/>
            <person name="Bell-Sakyi L."/>
            <person name="Cui X.M."/>
            <person name="Yuan T.T."/>
            <person name="Jiang B.G."/>
            <person name="Yang W.F."/>
            <person name="Lam T.T."/>
            <person name="Chang Q.C."/>
            <person name="Ding S.J."/>
            <person name="Wang X.J."/>
            <person name="Zhu J.G."/>
            <person name="Ruan X.D."/>
            <person name="Zhao L."/>
            <person name="Wei J.T."/>
            <person name="Ye R.Z."/>
            <person name="Que T.C."/>
            <person name="Du C.H."/>
            <person name="Zhou Y.H."/>
            <person name="Cheng J.X."/>
            <person name="Dai P.F."/>
            <person name="Guo W.B."/>
            <person name="Han X.H."/>
            <person name="Huang E.J."/>
            <person name="Li L.F."/>
            <person name="Wei W."/>
            <person name="Gao Y.C."/>
            <person name="Liu J.Z."/>
            <person name="Shao H.Z."/>
            <person name="Wang X."/>
            <person name="Wang C.C."/>
            <person name="Yang T.C."/>
            <person name="Huo Q.B."/>
            <person name="Li W."/>
            <person name="Chen H.Y."/>
            <person name="Chen S.E."/>
            <person name="Zhou L.G."/>
            <person name="Ni X.B."/>
            <person name="Tian J.H."/>
            <person name="Sheng Y."/>
            <person name="Liu T."/>
            <person name="Pan Y.S."/>
            <person name="Xia L.Y."/>
            <person name="Li J."/>
            <person name="Zhao F."/>
            <person name="Cao W.C."/>
        </authorList>
    </citation>
    <scope>NUCLEOTIDE SEQUENCE [LARGE SCALE GENOMIC DNA]</scope>
    <source>
        <strain evidence="1">Iper-2018</strain>
    </source>
</reference>
<comment type="caution">
    <text evidence="1">The sequence shown here is derived from an EMBL/GenBank/DDBJ whole genome shotgun (WGS) entry which is preliminary data.</text>
</comment>
<dbReference type="EMBL" id="JABSTQ010001671">
    <property type="protein sequence ID" value="KAG0444663.1"/>
    <property type="molecule type" value="Genomic_DNA"/>
</dbReference>
<dbReference type="Proteomes" id="UP000805193">
    <property type="component" value="Unassembled WGS sequence"/>
</dbReference>
<proteinExistence type="predicted"/>
<sequence length="480" mass="53947">MKLVGAEGKRRGKGHVNGGRRRRHELARDSVCYARLELDWNIAAGLPGLAHDERRSGPPASETRAVMVPGQPAYAALAWERRSAGLDTDFDCGRRRRHELARDSVCYARLELDWNIAAGLPGLAHDEPRSGPPASETRAVMARDSQPTQRWRGKGDPQAWTRTSTPPSDPDNGDLCMSNPAAMNESSSLDGDTDCSSLHESTQVWKSEPDLMIQAAQGEKLCLAVDGRADSPGHSADFGTYTLMDVNGNRVFHIELVKSTEVSSSYRMEKEGLVRAFTSLQKQGVEVGTIVTDRHREVNAYLRINHPDVQHRFDAWHFAKGIKKKIDEVSRTKAHEVLRKWKSTIMRHLYWCARTSDGDGDLALAKWKFIMRHVIDVHIHQDFLHPACAHGDIGNRKSLEEGKPSRGTCCSYLYLKNPHFCTGTETFRRLESVLMPTHLLRDIPRISPKEQTYALESFYGILVHFAPKSSKFKYEGMLAR</sequence>
<protein>
    <submittedName>
        <fullName evidence="1">Uncharacterized protein</fullName>
    </submittedName>
</protein>
<gene>
    <name evidence="1" type="ORF">HPB47_013534</name>
</gene>
<keyword evidence="2" id="KW-1185">Reference proteome</keyword>
<evidence type="ECO:0000313" key="1">
    <source>
        <dbReference type="EMBL" id="KAG0444663.1"/>
    </source>
</evidence>
<name>A0AC60QYA5_IXOPE</name>
<evidence type="ECO:0000313" key="2">
    <source>
        <dbReference type="Proteomes" id="UP000805193"/>
    </source>
</evidence>